<gene>
    <name evidence="5" type="ORF">PGRAT_16145</name>
</gene>
<dbReference type="PANTHER" id="PTHR43280">
    <property type="entry name" value="ARAC-FAMILY TRANSCRIPTIONAL REGULATOR"/>
    <property type="match status" value="1"/>
</dbReference>
<evidence type="ECO:0000313" key="6">
    <source>
        <dbReference type="Proteomes" id="UP000029500"/>
    </source>
</evidence>
<dbReference type="Pfam" id="PF12833">
    <property type="entry name" value="HTH_18"/>
    <property type="match status" value="1"/>
</dbReference>
<keyword evidence="1" id="KW-0805">Transcription regulation</keyword>
<dbReference type="SUPFAM" id="SSF51215">
    <property type="entry name" value="Regulatory protein AraC"/>
    <property type="match status" value="1"/>
</dbReference>
<dbReference type="Gene3D" id="1.10.10.60">
    <property type="entry name" value="Homeodomain-like"/>
    <property type="match status" value="1"/>
</dbReference>
<dbReference type="HOGENOM" id="CLU_000445_88_6_9"/>
<dbReference type="EMBL" id="CP009287">
    <property type="protein sequence ID" value="AIQ68985.1"/>
    <property type="molecule type" value="Genomic_DNA"/>
</dbReference>
<evidence type="ECO:0000259" key="4">
    <source>
        <dbReference type="PROSITE" id="PS01124"/>
    </source>
</evidence>
<dbReference type="STRING" id="189425.PGRAT_16145"/>
<dbReference type="PANTHER" id="PTHR43280:SF2">
    <property type="entry name" value="HTH-TYPE TRANSCRIPTIONAL REGULATOR EXSA"/>
    <property type="match status" value="1"/>
</dbReference>
<evidence type="ECO:0000256" key="1">
    <source>
        <dbReference type="ARBA" id="ARBA00023015"/>
    </source>
</evidence>
<dbReference type="KEGG" id="pgm:PGRAT_16145"/>
<organism evidence="5 6">
    <name type="scientific">Paenibacillus graminis</name>
    <dbReference type="NCBI Taxonomy" id="189425"/>
    <lineage>
        <taxon>Bacteria</taxon>
        <taxon>Bacillati</taxon>
        <taxon>Bacillota</taxon>
        <taxon>Bacilli</taxon>
        <taxon>Bacillales</taxon>
        <taxon>Paenibacillaceae</taxon>
        <taxon>Paenibacillus</taxon>
    </lineage>
</organism>
<dbReference type="OrthoDB" id="2599717at2"/>
<protein>
    <submittedName>
        <fullName evidence="5">DNA-binding protein</fullName>
    </submittedName>
</protein>
<dbReference type="eggNOG" id="COG2207">
    <property type="taxonomic scope" value="Bacteria"/>
</dbReference>
<dbReference type="InterPro" id="IPR009057">
    <property type="entry name" value="Homeodomain-like_sf"/>
</dbReference>
<sequence>MIYLKRCGYNVIHPGGFTVDRPDGSGDYVFLFFRSKMELKIHSQAVFVEPNTFIIFNKNTPYFYRDAEQPLVHDWFHFEMEAANAFFDRLNLPLDTLITAYDPFYISRKVNDIHWENLQNGTFCKEIIDNTIRCLFMKLSDIRNHVEPHNQISKYYAPFLNLRNEVFSSPSTWYTVEFLADKMNMSRSYFQHIYKQIFGIPVVNDIILNRLSYASYLLKNTSYAISHISGICGYENDVHFMRQYKKFAGLTPSEYRGRSEVGR</sequence>
<dbReference type="AlphaFoldDB" id="A0A089M9G0"/>
<dbReference type="InterPro" id="IPR018060">
    <property type="entry name" value="HTH_AraC"/>
</dbReference>
<dbReference type="InterPro" id="IPR037923">
    <property type="entry name" value="HTH-like"/>
</dbReference>
<keyword evidence="3" id="KW-0804">Transcription</keyword>
<dbReference type="RefSeq" id="WP_025706727.1">
    <property type="nucleotide sequence ID" value="NZ_CP009287.1"/>
</dbReference>
<dbReference type="SUPFAM" id="SSF46689">
    <property type="entry name" value="Homeodomain-like"/>
    <property type="match status" value="1"/>
</dbReference>
<dbReference type="Proteomes" id="UP000029500">
    <property type="component" value="Chromosome"/>
</dbReference>
<dbReference type="GO" id="GO:0003700">
    <property type="term" value="F:DNA-binding transcription factor activity"/>
    <property type="evidence" value="ECO:0007669"/>
    <property type="project" value="InterPro"/>
</dbReference>
<feature type="domain" description="HTH araC/xylS-type" evidence="4">
    <location>
        <begin position="157"/>
        <end position="258"/>
    </location>
</feature>
<proteinExistence type="predicted"/>
<keyword evidence="6" id="KW-1185">Reference proteome</keyword>
<name>A0A089M9G0_9BACL</name>
<dbReference type="PROSITE" id="PS01124">
    <property type="entry name" value="HTH_ARAC_FAMILY_2"/>
    <property type="match status" value="1"/>
</dbReference>
<dbReference type="SMART" id="SM00342">
    <property type="entry name" value="HTH_ARAC"/>
    <property type="match status" value="1"/>
</dbReference>
<reference evidence="5 6" key="1">
    <citation type="submission" date="2014-08" db="EMBL/GenBank/DDBJ databases">
        <title>Comparative genomics of the Paenibacillus odorifer group.</title>
        <authorList>
            <person name="den Bakker H.C."/>
            <person name="Tsai Y.-C."/>
            <person name="Martin N."/>
            <person name="Korlach J."/>
            <person name="Wiedmann M."/>
        </authorList>
    </citation>
    <scope>NUCLEOTIDE SEQUENCE [LARGE SCALE GENOMIC DNA]</scope>
    <source>
        <strain evidence="5 6">DSM 15220</strain>
    </source>
</reference>
<dbReference type="GO" id="GO:0043565">
    <property type="term" value="F:sequence-specific DNA binding"/>
    <property type="evidence" value="ECO:0007669"/>
    <property type="project" value="InterPro"/>
</dbReference>
<accession>A0A089M9G0</accession>
<dbReference type="InterPro" id="IPR020449">
    <property type="entry name" value="Tscrpt_reg_AraC-type_HTH"/>
</dbReference>
<evidence type="ECO:0000313" key="5">
    <source>
        <dbReference type="EMBL" id="AIQ68985.1"/>
    </source>
</evidence>
<evidence type="ECO:0000256" key="3">
    <source>
        <dbReference type="ARBA" id="ARBA00023163"/>
    </source>
</evidence>
<dbReference type="PRINTS" id="PR00032">
    <property type="entry name" value="HTHARAC"/>
</dbReference>
<evidence type="ECO:0000256" key="2">
    <source>
        <dbReference type="ARBA" id="ARBA00023125"/>
    </source>
</evidence>
<keyword evidence="2 5" id="KW-0238">DNA-binding</keyword>